<name>A0A8R1TME8_ONCVO</name>
<keyword evidence="1" id="KW-0812">Transmembrane</keyword>
<proteinExistence type="predicted"/>
<evidence type="ECO:0000256" key="1">
    <source>
        <dbReference type="SAM" id="Phobius"/>
    </source>
</evidence>
<evidence type="ECO:0000313" key="2">
    <source>
        <dbReference type="EnsemblMetazoa" id="OVOC1269.1"/>
    </source>
</evidence>
<dbReference type="AlphaFoldDB" id="A0A8R1TME8"/>
<keyword evidence="3" id="KW-1185">Reference proteome</keyword>
<organism evidence="2 3">
    <name type="scientific">Onchocerca volvulus</name>
    <dbReference type="NCBI Taxonomy" id="6282"/>
    <lineage>
        <taxon>Eukaryota</taxon>
        <taxon>Metazoa</taxon>
        <taxon>Ecdysozoa</taxon>
        <taxon>Nematoda</taxon>
        <taxon>Chromadorea</taxon>
        <taxon>Rhabditida</taxon>
        <taxon>Spirurina</taxon>
        <taxon>Spiruromorpha</taxon>
        <taxon>Filarioidea</taxon>
        <taxon>Onchocercidae</taxon>
        <taxon>Onchocerca</taxon>
    </lineage>
</organism>
<evidence type="ECO:0000313" key="3">
    <source>
        <dbReference type="Proteomes" id="UP000024404"/>
    </source>
</evidence>
<accession>A0A8R1TME8</accession>
<dbReference type="EnsemblMetazoa" id="OVOC1269.1">
    <property type="protein sequence ID" value="OVOC1269.1"/>
    <property type="gene ID" value="WBGene00238078"/>
</dbReference>
<keyword evidence="1" id="KW-1133">Transmembrane helix</keyword>
<keyword evidence="1" id="KW-0472">Membrane</keyword>
<protein>
    <submittedName>
        <fullName evidence="2">Uncharacterized protein</fullName>
    </submittedName>
</protein>
<dbReference type="EMBL" id="CMVM020000034">
    <property type="status" value="NOT_ANNOTATED_CDS"/>
    <property type="molecule type" value="Genomic_DNA"/>
</dbReference>
<reference evidence="3" key="1">
    <citation type="submission" date="2013-10" db="EMBL/GenBank/DDBJ databases">
        <title>Genome sequencing of Onchocerca volvulus.</title>
        <authorList>
            <person name="Cotton J."/>
            <person name="Tsai J."/>
            <person name="Stanley E."/>
            <person name="Tracey A."/>
            <person name="Holroyd N."/>
            <person name="Lustigman S."/>
            <person name="Berriman M."/>
        </authorList>
    </citation>
    <scope>NUCLEOTIDE SEQUENCE</scope>
</reference>
<feature type="transmembrane region" description="Helical" evidence="1">
    <location>
        <begin position="37"/>
        <end position="56"/>
    </location>
</feature>
<sequence length="165" mass="19541">MDLILNYRFDNNDCLIISILDEMKKCLTSKIFVNVIYVYYIYVTTMYKSLMYYFFLKIFLKLIKQILINGRNVIEMPTELIQIQCLPMPKNGTKHGIRTRILCNLKLNHATSCEIRFPEKYHWITVSIPILEQLNMVPGHYRPTIKIFVIFTIMTDKGVIFILTC</sequence>
<reference evidence="2" key="2">
    <citation type="submission" date="2022-06" db="UniProtKB">
        <authorList>
            <consortium name="EnsemblMetazoa"/>
        </authorList>
    </citation>
    <scope>IDENTIFICATION</scope>
</reference>
<dbReference type="Proteomes" id="UP000024404">
    <property type="component" value="Unassembled WGS sequence"/>
</dbReference>